<evidence type="ECO:0000259" key="2">
    <source>
        <dbReference type="Pfam" id="PF20157"/>
    </source>
</evidence>
<feature type="domain" description="Glycosyltransferase Maf N-terminal" evidence="2">
    <location>
        <begin position="4"/>
        <end position="234"/>
    </location>
</feature>
<organism evidence="3 4">
    <name type="scientific">Aeromonas schubertii</name>
    <dbReference type="NCBI Taxonomy" id="652"/>
    <lineage>
        <taxon>Bacteria</taxon>
        <taxon>Pseudomonadati</taxon>
        <taxon>Pseudomonadota</taxon>
        <taxon>Gammaproteobacteria</taxon>
        <taxon>Aeromonadales</taxon>
        <taxon>Aeromonadaceae</taxon>
        <taxon>Aeromonas</taxon>
    </lineage>
</organism>
<dbReference type="Pfam" id="PF01973">
    <property type="entry name" value="MptE-like"/>
    <property type="match status" value="1"/>
</dbReference>
<dbReference type="PANTHER" id="PTHR41786:SF1">
    <property type="entry name" value="6-HYDROXYMETHYLPTERIN DIPHOSPHOKINASE MPTE-LIKE DOMAIN-CONTAINING PROTEIN"/>
    <property type="match status" value="1"/>
</dbReference>
<dbReference type="Pfam" id="PF20157">
    <property type="entry name" value="Maf_flag10_N"/>
    <property type="match status" value="1"/>
</dbReference>
<evidence type="ECO:0000313" key="3">
    <source>
        <dbReference type="EMBL" id="MBZ6065107.1"/>
    </source>
</evidence>
<dbReference type="InterPro" id="IPR045376">
    <property type="entry name" value="Maf_N"/>
</dbReference>
<gene>
    <name evidence="3" type="ORF">LA374_02610</name>
</gene>
<dbReference type="PANTHER" id="PTHR41786">
    <property type="entry name" value="MOTILITY ACCESSORY FACTOR MAF"/>
    <property type="match status" value="1"/>
</dbReference>
<evidence type="ECO:0000259" key="1">
    <source>
        <dbReference type="Pfam" id="PF01973"/>
    </source>
</evidence>
<dbReference type="Proteomes" id="UP000774958">
    <property type="component" value="Unassembled WGS sequence"/>
</dbReference>
<keyword evidence="4" id="KW-1185">Reference proteome</keyword>
<protein>
    <submittedName>
        <fullName evidence="3">DUF115 domain-containing protein</fullName>
    </submittedName>
</protein>
<proteinExistence type="predicted"/>
<comment type="caution">
    <text evidence="3">The sequence shown here is derived from an EMBL/GenBank/DDBJ whole genome shotgun (WGS) entry which is preliminary data.</text>
</comment>
<evidence type="ECO:0000313" key="4">
    <source>
        <dbReference type="Proteomes" id="UP000774958"/>
    </source>
</evidence>
<dbReference type="EMBL" id="JAIRBT010000003">
    <property type="protein sequence ID" value="MBZ6065107.1"/>
    <property type="molecule type" value="Genomic_DNA"/>
</dbReference>
<name>A0ABS7V7R3_9GAMM</name>
<feature type="domain" description="6-hydroxymethylpterin diphosphokinase MptE-like" evidence="1">
    <location>
        <begin position="272"/>
        <end position="427"/>
    </location>
</feature>
<reference evidence="3 4" key="1">
    <citation type="submission" date="2021-09" db="EMBL/GenBank/DDBJ databases">
        <title>Aeromonas schubertii isolated from Asian sea bass.</title>
        <authorList>
            <person name="Pinpimai K."/>
        </authorList>
    </citation>
    <scope>NUCLEOTIDE SEQUENCE [LARGE SCALE GENOMIC DNA]</scope>
    <source>
        <strain evidence="3 4">CHULA2021a</strain>
    </source>
</reference>
<dbReference type="InterPro" id="IPR002826">
    <property type="entry name" value="MptE-like"/>
</dbReference>
<sequence>MPIRFAENMSAFEKWLPDIAQLFEDYEPRRPFSIFCNHNGIPNLHWKESDENLYPENPFDYCQAQIHAVLHEHKLIRYGFEPQWDPFKQQHMLYVNELARRLQRFRQDESFEPLVSMSGDVPFMLLFGVGLGYHLGYLYEQCIPENLYLVEPDMDIFFASLFTFDWAPLLEYIQSNGLGLHLFLGQDEESIMADFRTALFRDGSYLITTMMGFAHYGSKPIISLQRRISEEFHALSMGWGFFDDNLFGLANAYRTISDGVPFFRSDRPLAKRLSEVPVFVVANGPSLDRDIDYIRAHQSGALIIACGTAIWSLYRAGIKPDFYLAIERATNVSEHLASLGINDYLADIPMIATDIIHPKTRAFFKRVVVGFKIDDSPCCLFATNNRTMARYIGFDCANPLVGNLGLSVPLHLGFHHICLFGVDNGFRSEGHHHSRLSSYYDADGNPLEAFAQMALAIGEHWRPANFGGEVQTNKLFTQSILSAEVLLTHFNEVNVYNCSDGAMLRGAQPCHADALPLNYPAVDKGALVDALLTQHAEPIALGRDEILSYMDPELFDGLLDRVMHIWSREMGTRREVVAACQLCTSFIKPLIATRHAFIHRVLFGEFNYLFSLMINMAYCGSNEATSMQLVNENRPLLLEFFERMKRMYPCALDYVQGEHQGVVPDLPYGSTLIS</sequence>
<accession>A0ABS7V7R3</accession>